<keyword evidence="2" id="KW-1185">Reference proteome</keyword>
<dbReference type="Proteomes" id="UP000001654">
    <property type="component" value="Chromosome"/>
</dbReference>
<name>D5BGX8_ZUNPS</name>
<accession>D5BGX8</accession>
<gene>
    <name evidence="1" type="ordered locus">ZPR_2990</name>
</gene>
<sequence length="40" mass="4998">MYGKIFLKFRRYYYNPRQKGDHKLINANKFNTIIIILNYE</sequence>
<organism evidence="1 2">
    <name type="scientific">Zunongwangia profunda (strain DSM 18752 / CCTCC AB 206139 / SM-A87)</name>
    <name type="common">Wangia profunda</name>
    <dbReference type="NCBI Taxonomy" id="655815"/>
    <lineage>
        <taxon>Bacteria</taxon>
        <taxon>Pseudomonadati</taxon>
        <taxon>Bacteroidota</taxon>
        <taxon>Flavobacteriia</taxon>
        <taxon>Flavobacteriales</taxon>
        <taxon>Flavobacteriaceae</taxon>
        <taxon>Zunongwangia</taxon>
    </lineage>
</organism>
<protein>
    <submittedName>
        <fullName evidence="1">Uncharacterized protein</fullName>
    </submittedName>
</protein>
<dbReference type="HOGENOM" id="CLU_3299042_0_0_10"/>
<dbReference type="AlphaFoldDB" id="D5BGX8"/>
<evidence type="ECO:0000313" key="1">
    <source>
        <dbReference type="EMBL" id="ADF53309.1"/>
    </source>
</evidence>
<proteinExistence type="predicted"/>
<dbReference type="KEGG" id="zpr:ZPR_2990"/>
<reference evidence="1 2" key="1">
    <citation type="journal article" date="2010" name="BMC Genomics">
        <title>The complete genome of Zunongwangia profunda SM-A87 reveals its adaptation to the deep-sea environment and ecological role in sedimentary organic nitrogen degradation.</title>
        <authorList>
            <person name="Qin Q.L."/>
            <person name="Zhang X.Y."/>
            <person name="Wang X.M."/>
            <person name="Liu G.M."/>
            <person name="Chen X.L."/>
            <person name="Xie B.B."/>
            <person name="Dang H.Y."/>
            <person name="Zhou B.C."/>
            <person name="Yu J."/>
            <person name="Zhang Y.Z."/>
        </authorList>
    </citation>
    <scope>NUCLEOTIDE SEQUENCE [LARGE SCALE GENOMIC DNA]</scope>
    <source>
        <strain evidence="2">DSM 18752 / CCTCC AB 206139 / SM-A87</strain>
    </source>
</reference>
<dbReference type="EMBL" id="CP001650">
    <property type="protein sequence ID" value="ADF53309.1"/>
    <property type="molecule type" value="Genomic_DNA"/>
</dbReference>
<evidence type="ECO:0000313" key="2">
    <source>
        <dbReference type="Proteomes" id="UP000001654"/>
    </source>
</evidence>